<accession>A0ABD1ZDB4</accession>
<evidence type="ECO:0000256" key="1">
    <source>
        <dbReference type="SAM" id="MobiDB-lite"/>
    </source>
</evidence>
<feature type="compositionally biased region" description="Basic and acidic residues" evidence="1">
    <location>
        <begin position="123"/>
        <end position="132"/>
    </location>
</feature>
<evidence type="ECO:0000313" key="3">
    <source>
        <dbReference type="EMBL" id="KAL2649362.1"/>
    </source>
</evidence>
<feature type="transmembrane region" description="Helical" evidence="2">
    <location>
        <begin position="217"/>
        <end position="235"/>
    </location>
</feature>
<keyword evidence="2" id="KW-0472">Membrane</keyword>
<dbReference type="AlphaFoldDB" id="A0ABD1ZDB4"/>
<protein>
    <submittedName>
        <fullName evidence="3">Uncharacterized protein</fullName>
    </submittedName>
</protein>
<dbReference type="InterPro" id="IPR021836">
    <property type="entry name" value="DUF3429"/>
</dbReference>
<feature type="transmembrane region" description="Helical" evidence="2">
    <location>
        <begin position="181"/>
        <end position="205"/>
    </location>
</feature>
<feature type="transmembrane region" description="Helical" evidence="2">
    <location>
        <begin position="256"/>
        <end position="274"/>
    </location>
</feature>
<keyword evidence="2" id="KW-1133">Transmembrane helix</keyword>
<organism evidence="3 4">
    <name type="scientific">Riccia fluitans</name>
    <dbReference type="NCBI Taxonomy" id="41844"/>
    <lineage>
        <taxon>Eukaryota</taxon>
        <taxon>Viridiplantae</taxon>
        <taxon>Streptophyta</taxon>
        <taxon>Embryophyta</taxon>
        <taxon>Marchantiophyta</taxon>
        <taxon>Marchantiopsida</taxon>
        <taxon>Marchantiidae</taxon>
        <taxon>Marchantiales</taxon>
        <taxon>Ricciaceae</taxon>
        <taxon>Riccia</taxon>
    </lineage>
</organism>
<dbReference type="PANTHER" id="PTHR15887:SF1">
    <property type="entry name" value="TRANSMEMBRANE PROTEIN 69"/>
    <property type="match status" value="1"/>
</dbReference>
<name>A0ABD1ZDB4_9MARC</name>
<comment type="caution">
    <text evidence="3">The sequence shown here is derived from an EMBL/GenBank/DDBJ whole genome shotgun (WGS) entry which is preliminary data.</text>
</comment>
<proteinExistence type="predicted"/>
<evidence type="ECO:0000256" key="2">
    <source>
        <dbReference type="SAM" id="Phobius"/>
    </source>
</evidence>
<gene>
    <name evidence="3" type="ORF">R1flu_017490</name>
</gene>
<dbReference type="EMBL" id="JBHFFA010000001">
    <property type="protein sequence ID" value="KAL2649362.1"/>
    <property type="molecule type" value="Genomic_DNA"/>
</dbReference>
<dbReference type="PANTHER" id="PTHR15887">
    <property type="entry name" value="TRANSMEMBRANE PROTEIN 69"/>
    <property type="match status" value="1"/>
</dbReference>
<keyword evidence="4" id="KW-1185">Reference proteome</keyword>
<dbReference type="Pfam" id="PF11911">
    <property type="entry name" value="DUF3429"/>
    <property type="match status" value="1"/>
</dbReference>
<dbReference type="Proteomes" id="UP001605036">
    <property type="component" value="Unassembled WGS sequence"/>
</dbReference>
<sequence>MMLRGGFRKVAQTLRSTLVGRLASLQQGEIAAHDFPGSSQPLLSAAEVAAFHSRDYGATIGPRASAGRSQVSPRSLSGAYCVDRHAKMQNSVQFYEYKFLLAESVQRNSYSLQRRNLASTTEKPLEQTDRTKPVASDASTAKATEDITKTIKEGNTQDHGKSFGSRVKHLLADLENVPVPALGLGLAGAIPFVALTPGIASILPLPESLYAVHMEAQAAYGAVILTFLGGLHWGFAMVDNGGTSKSVFSRFSVRTLRYVWSVTPSLIAWQALLLPLAPKYAVLITSFGLVLGVDALFTRMGLLPPWYMPLRILLTSIAMLTTSRSTTFLVSKPSQRPVPQIGRRPLSKGAFFLLS</sequence>
<feature type="region of interest" description="Disordered" evidence="1">
    <location>
        <begin position="116"/>
        <end position="143"/>
    </location>
</feature>
<feature type="transmembrane region" description="Helical" evidence="2">
    <location>
        <begin position="280"/>
        <end position="298"/>
    </location>
</feature>
<reference evidence="3 4" key="1">
    <citation type="submission" date="2024-09" db="EMBL/GenBank/DDBJ databases">
        <title>Chromosome-scale assembly of Riccia fluitans.</title>
        <authorList>
            <person name="Paukszto L."/>
            <person name="Sawicki J."/>
            <person name="Karawczyk K."/>
            <person name="Piernik-Szablinska J."/>
            <person name="Szczecinska M."/>
            <person name="Mazdziarz M."/>
        </authorList>
    </citation>
    <scope>NUCLEOTIDE SEQUENCE [LARGE SCALE GENOMIC DNA]</scope>
    <source>
        <strain evidence="3">Rf_01</strain>
        <tissue evidence="3">Aerial parts of the thallus</tissue>
    </source>
</reference>
<evidence type="ECO:0000313" key="4">
    <source>
        <dbReference type="Proteomes" id="UP001605036"/>
    </source>
</evidence>
<keyword evidence="2" id="KW-0812">Transmembrane</keyword>